<evidence type="ECO:0000256" key="1">
    <source>
        <dbReference type="SAM" id="Phobius"/>
    </source>
</evidence>
<sequence>MNTESRLPGQPGTPLGNGHARLRLLQRGVGVSIVVLGWLQLFTPLVEVVTHLPR</sequence>
<evidence type="ECO:0000313" key="2">
    <source>
        <dbReference type="EMBL" id="VVE40755.1"/>
    </source>
</evidence>
<accession>A0A5E4XXG9</accession>
<gene>
    <name evidence="2" type="ORF">PTE30175_04046</name>
</gene>
<dbReference type="RefSeq" id="WP_191629152.1">
    <property type="nucleotide sequence ID" value="NZ_CABPRZ010000020.1"/>
</dbReference>
<dbReference type="AlphaFoldDB" id="A0A5E4XXG9"/>
<keyword evidence="1" id="KW-0472">Membrane</keyword>
<name>A0A5E4XXG9_9BURK</name>
<keyword evidence="1" id="KW-1133">Transmembrane helix</keyword>
<dbReference type="Proteomes" id="UP000414233">
    <property type="component" value="Unassembled WGS sequence"/>
</dbReference>
<keyword evidence="3" id="KW-1185">Reference proteome</keyword>
<organism evidence="2 3">
    <name type="scientific">Pandoraea terrae</name>
    <dbReference type="NCBI Taxonomy" id="1537710"/>
    <lineage>
        <taxon>Bacteria</taxon>
        <taxon>Pseudomonadati</taxon>
        <taxon>Pseudomonadota</taxon>
        <taxon>Betaproteobacteria</taxon>
        <taxon>Burkholderiales</taxon>
        <taxon>Burkholderiaceae</taxon>
        <taxon>Pandoraea</taxon>
    </lineage>
</organism>
<protein>
    <submittedName>
        <fullName evidence="2">Uncharacterized protein</fullName>
    </submittedName>
</protein>
<keyword evidence="1" id="KW-0812">Transmembrane</keyword>
<reference evidence="2 3" key="1">
    <citation type="submission" date="2019-08" db="EMBL/GenBank/DDBJ databases">
        <authorList>
            <person name="Peeters C."/>
        </authorList>
    </citation>
    <scope>NUCLEOTIDE SEQUENCE [LARGE SCALE GENOMIC DNA]</scope>
    <source>
        <strain evidence="2 3">LMG 30175</strain>
    </source>
</reference>
<proteinExistence type="predicted"/>
<evidence type="ECO:0000313" key="3">
    <source>
        <dbReference type="Proteomes" id="UP000414233"/>
    </source>
</evidence>
<feature type="transmembrane region" description="Helical" evidence="1">
    <location>
        <begin position="28"/>
        <end position="46"/>
    </location>
</feature>
<dbReference type="EMBL" id="CABPRZ010000020">
    <property type="protein sequence ID" value="VVE40755.1"/>
    <property type="molecule type" value="Genomic_DNA"/>
</dbReference>